<dbReference type="EMBL" id="FNCK01000002">
    <property type="protein sequence ID" value="SDF99190.1"/>
    <property type="molecule type" value="Genomic_DNA"/>
</dbReference>
<proteinExistence type="predicted"/>
<evidence type="ECO:0000313" key="2">
    <source>
        <dbReference type="Proteomes" id="UP000199708"/>
    </source>
</evidence>
<dbReference type="AlphaFoldDB" id="A0A1G7QNH9"/>
<name>A0A1G7QNH9_9LACT</name>
<keyword evidence="2" id="KW-1185">Reference proteome</keyword>
<reference evidence="1 2" key="1">
    <citation type="submission" date="2016-10" db="EMBL/GenBank/DDBJ databases">
        <authorList>
            <person name="de Groot N.N."/>
        </authorList>
    </citation>
    <scope>NUCLEOTIDE SEQUENCE [LARGE SCALE GENOMIC DNA]</scope>
    <source>
        <strain evidence="1 2">ATCC BAA-466</strain>
    </source>
</reference>
<accession>A0A1G7QNH9</accession>
<dbReference type="RefSeq" id="WP_090289219.1">
    <property type="nucleotide sequence ID" value="NZ_FNCK01000002.1"/>
</dbReference>
<gene>
    <name evidence="1" type="ORF">SAMN05421791_102129</name>
</gene>
<dbReference type="STRING" id="120956.SAMN05421791_102129"/>
<organism evidence="1 2">
    <name type="scientific">Facklamia miroungae</name>
    <dbReference type="NCBI Taxonomy" id="120956"/>
    <lineage>
        <taxon>Bacteria</taxon>
        <taxon>Bacillati</taxon>
        <taxon>Bacillota</taxon>
        <taxon>Bacilli</taxon>
        <taxon>Lactobacillales</taxon>
        <taxon>Aerococcaceae</taxon>
        <taxon>Facklamia</taxon>
    </lineage>
</organism>
<dbReference type="OrthoDB" id="2165349at2"/>
<sequence>MNEEFKAQKLTLTPNNDGKMWIAEITGEDSVYRLKRVFLPEFESGVYHLYDGVYQIHGIHAGISPFNKEYCIVSNAHMQRSVSGQEIYRLLPKIKLYEEQRKIRLKHQIHEKLDEIGKALDHELVWQDIEYQKDQLDSLEDSQQLTLTLGQLIRREEDLIHSYSKAIERIIDW</sequence>
<dbReference type="Proteomes" id="UP000199708">
    <property type="component" value="Unassembled WGS sequence"/>
</dbReference>
<evidence type="ECO:0000313" key="1">
    <source>
        <dbReference type="EMBL" id="SDF99190.1"/>
    </source>
</evidence>
<protein>
    <submittedName>
        <fullName evidence="1">Uncharacterized protein</fullName>
    </submittedName>
</protein>